<dbReference type="Gene3D" id="3.40.50.12550">
    <property type="entry name" value="Ubiquitin-activating enzyme E1, inactive adenylation domain, subdomain 2"/>
    <property type="match status" value="1"/>
</dbReference>
<dbReference type="Proteomes" id="UP000016922">
    <property type="component" value="Unassembled WGS sequence"/>
</dbReference>
<dbReference type="Pfam" id="PF09358">
    <property type="entry name" value="E1_UFD"/>
    <property type="match status" value="1"/>
</dbReference>
<keyword evidence="7 11" id="KW-0833">Ubl conjugation pathway</keyword>
<dbReference type="InterPro" id="IPR032418">
    <property type="entry name" value="E1_FCCH"/>
</dbReference>
<dbReference type="GO" id="GO:0031510">
    <property type="term" value="C:SUMO activating enzyme complex"/>
    <property type="evidence" value="ECO:0007669"/>
    <property type="project" value="TreeGrafter"/>
</dbReference>
<dbReference type="InterPro" id="IPR045886">
    <property type="entry name" value="ThiF/MoeB/HesA"/>
</dbReference>
<dbReference type="HOGENOM" id="CLU_002556_0_0_1"/>
<dbReference type="InterPro" id="IPR042302">
    <property type="entry name" value="E1_FCCH_sf"/>
</dbReference>
<comment type="catalytic activity">
    <reaction evidence="1">
        <text>ATP + ubiquitin + [E1 ubiquitin-activating enzyme]-L-cysteine = AMP + diphosphate + S-ubiquitinyl-[E1 ubiquitin-activating enzyme]-L-cysteine.</text>
        <dbReference type="EC" id="6.2.1.45"/>
    </reaction>
</comment>
<dbReference type="GO" id="GO:0016925">
    <property type="term" value="P:protein sumoylation"/>
    <property type="evidence" value="ECO:0007669"/>
    <property type="project" value="TreeGrafter"/>
</dbReference>
<dbReference type="EMBL" id="KE145368">
    <property type="protein sequence ID" value="EPE28394.1"/>
    <property type="molecule type" value="Genomic_DNA"/>
</dbReference>
<dbReference type="STRING" id="1116229.S3CTP1"/>
<dbReference type="Gene3D" id="1.10.10.2660">
    <property type="entry name" value="Ubiquitin-activating enzyme E1, SCCH domain"/>
    <property type="match status" value="1"/>
</dbReference>
<gene>
    <name evidence="13" type="ORF">GLAREA_09514</name>
</gene>
<dbReference type="eggNOG" id="KOG2012">
    <property type="taxonomic scope" value="Eukaryota"/>
</dbReference>
<feature type="domain" description="Ubiquitin-activating enzyme E1 C-terminal" evidence="12">
    <location>
        <begin position="899"/>
        <end position="1027"/>
    </location>
</feature>
<dbReference type="PROSITE" id="PS00865">
    <property type="entry name" value="UBIQUITIN_ACTIVAT_2"/>
    <property type="match status" value="1"/>
</dbReference>
<evidence type="ECO:0000256" key="11">
    <source>
        <dbReference type="RuleBase" id="RU000519"/>
    </source>
</evidence>
<dbReference type="PRINTS" id="PR01849">
    <property type="entry name" value="UBIQUITINACT"/>
</dbReference>
<dbReference type="InterPro" id="IPR033127">
    <property type="entry name" value="UBQ-activ_enz_E1_Cys_AS"/>
</dbReference>
<keyword evidence="14" id="KW-1185">Reference proteome</keyword>
<dbReference type="InterPro" id="IPR038252">
    <property type="entry name" value="UBA_E1_C_sf"/>
</dbReference>
<dbReference type="InterPro" id="IPR018075">
    <property type="entry name" value="UBQ-activ_enz_E1"/>
</dbReference>
<dbReference type="InterPro" id="IPR000011">
    <property type="entry name" value="UBQ/SUMO-activ_enz_E1-like"/>
</dbReference>
<dbReference type="OrthoDB" id="10252231at2759"/>
<dbReference type="OMA" id="GANLHAF"/>
<sequence>MTDSKDIDMETKMQVDESVVGHNDIDESLYSRQLYVLGHEAMKRMGASNVLIVGMKGLGVEIAKNIALAGVKSLTVYDPTPTAIADLSSQFFLRPDDVGKPRATVTAPRIGELNAYTPVSIHESSSLTSNLSQFDKYQVVVLTNTPLKDQIIIGEYLHSKGIFLVVADTFGLFGSIFCDFGKNFTVLDSTGETPVNGIVAAIDEDGLVSALDETRHGLEDGDFVTFTELVGLEALNSAAPRKVTVKGPYTFSIGDVSGLGTYQKGGIYQQVKMPKFIDFKPLSAALKSPDFVDSDWAKMGRAQQLHIGIQALHAFQEQHGHFPRPMHKEDAAVVIGAAQAFAKQEKSEVELDEKVLLELSYQAQGDLSPMAAFFGGLAAQEVLKAVSGKFHPICQYLYFDSLESLPSNSVRSEETCKPLNTRYDGQIAVFGREFQEKLGNIQEFLVGAGAIGCEMLKNWAMIGLAAGPKGKITVTDMDSIEKSNLNRQFLFRPKDVGKLKSDCAAEAVQAMNPDLKGKIVTMRDRVGQDTEHLFNEEFWEALDGVTNALDNVDARTYVDRRCVFFRKPLLESGTLGTKGNTQVIIPHLTESYSSSQDPPEQSFPMCTLRSFPNNINHTIAWARELFESYFVKPAETVNLYLNQPNYLETTLKQGGNEKATLEMIRDFLVDDKPLSVEDCIKWARIQFEKQYNNAIQQLLYNFPKDSKSSSGALFWSGPKRAPDPLKFDIKNEFHRTFIVAGANLHAFNYGINTKGLDLNSIEKVLDNMIIPDFSPNSAVKIQADDSEPDPNAGASTFNDSEELQQITDKLPQPKQLAGFKLQPVEFEKDDDTNFHIDFITAASNLRAENYKIELADRHKTKFIAGKIIPAIATTTALVTGLVILEFYKIVDGKTDLEQYKNGFVNLALPFFGFSEPISSPKDKYQGKNGEVSIDKLWDRFEVNDITLRELIDHFEEKGLTITMLSSGVSLLYASFFPPTKLKDRYTMKLSELVEHISKKPVPDHQKNVIFEICVEDQSGEDVEVPYVMMKMAK</sequence>
<evidence type="ECO:0000256" key="7">
    <source>
        <dbReference type="ARBA" id="ARBA00022786"/>
    </source>
</evidence>
<dbReference type="FunFam" id="3.50.50.80:FF:000001">
    <property type="entry name" value="ubiquitin-like modifier-activating enzyme 1"/>
    <property type="match status" value="1"/>
</dbReference>
<dbReference type="Gene3D" id="2.40.30.180">
    <property type="entry name" value="Ubiquitin-activating enzyme E1, FCCH domain"/>
    <property type="match status" value="1"/>
</dbReference>
<keyword evidence="6 11" id="KW-0547">Nucleotide-binding</keyword>
<dbReference type="NCBIfam" id="TIGR01408">
    <property type="entry name" value="Ube1"/>
    <property type="match status" value="1"/>
</dbReference>
<evidence type="ECO:0000313" key="13">
    <source>
        <dbReference type="EMBL" id="EPE28394.1"/>
    </source>
</evidence>
<dbReference type="InterPro" id="IPR042449">
    <property type="entry name" value="Ub-E1_IAD_1"/>
</dbReference>
<evidence type="ECO:0000256" key="6">
    <source>
        <dbReference type="ARBA" id="ARBA00022741"/>
    </source>
</evidence>
<dbReference type="FunFam" id="3.40.50.720:FF:000015">
    <property type="entry name" value="Ubiquitin-activating enzyme E1 1"/>
    <property type="match status" value="1"/>
</dbReference>
<dbReference type="InterPro" id="IPR019572">
    <property type="entry name" value="UBA_E1_SCCH"/>
</dbReference>
<dbReference type="KEGG" id="glz:GLAREA_09514"/>
<dbReference type="GO" id="GO:0004839">
    <property type="term" value="F:ubiquitin activating enzyme activity"/>
    <property type="evidence" value="ECO:0007669"/>
    <property type="project" value="UniProtKB-EC"/>
</dbReference>
<dbReference type="Gene3D" id="3.50.50.80">
    <property type="entry name" value="Ubiquitin-activating enzyme E1, inactive adenylation domain, subdomain 1"/>
    <property type="match status" value="1"/>
</dbReference>
<dbReference type="InterPro" id="IPR018965">
    <property type="entry name" value="Ub-activating_enz_E1_C"/>
</dbReference>
<evidence type="ECO:0000259" key="12">
    <source>
        <dbReference type="SMART" id="SM00985"/>
    </source>
</evidence>
<dbReference type="FunFam" id="2.40.30.180:FF:000001">
    <property type="entry name" value="ubiquitin-like modifier-activating enzyme 1"/>
    <property type="match status" value="1"/>
</dbReference>
<dbReference type="GO" id="GO:0005524">
    <property type="term" value="F:ATP binding"/>
    <property type="evidence" value="ECO:0007669"/>
    <property type="project" value="UniProtKB-KW"/>
</dbReference>
<reference evidence="13 14" key="1">
    <citation type="journal article" date="2013" name="BMC Genomics">
        <title>Genomics-driven discovery of the pneumocandin biosynthetic gene cluster in the fungus Glarea lozoyensis.</title>
        <authorList>
            <person name="Chen L."/>
            <person name="Yue Q."/>
            <person name="Zhang X."/>
            <person name="Xiang M."/>
            <person name="Wang C."/>
            <person name="Li S."/>
            <person name="Che Y."/>
            <person name="Ortiz-Lopez F.J."/>
            <person name="Bills G.F."/>
            <person name="Liu X."/>
            <person name="An Z."/>
        </authorList>
    </citation>
    <scope>NUCLEOTIDE SEQUENCE [LARGE SCALE GENOMIC DNA]</scope>
    <source>
        <strain evidence="14">ATCC 20868 / MF5171</strain>
    </source>
</reference>
<accession>S3CTP1</accession>
<evidence type="ECO:0000313" key="14">
    <source>
        <dbReference type="Proteomes" id="UP000016922"/>
    </source>
</evidence>
<dbReference type="AlphaFoldDB" id="S3CTP1"/>
<keyword evidence="8 11" id="KW-0067">ATP-binding</keyword>
<dbReference type="Gene3D" id="3.10.290.60">
    <property type="entry name" value="Ubiquitin-activating enzyme E1, UFD domain"/>
    <property type="match status" value="1"/>
</dbReference>
<dbReference type="Gene3D" id="3.40.50.720">
    <property type="entry name" value="NAD(P)-binding Rossmann-like Domain"/>
    <property type="match status" value="1"/>
</dbReference>
<name>S3CTP1_GLAL2</name>
<protein>
    <recommendedName>
        <fullName evidence="9">Ubiquitin-activating enzyme E1 1</fullName>
        <ecNumber evidence="4">6.2.1.45</ecNumber>
    </recommendedName>
</protein>
<proteinExistence type="inferred from homology"/>
<dbReference type="FunFam" id="3.40.50.12550:FF:000001">
    <property type="entry name" value="Ubiquitin-activating enzyme E1 1"/>
    <property type="match status" value="1"/>
</dbReference>
<dbReference type="EC" id="6.2.1.45" evidence="4"/>
<dbReference type="GO" id="GO:0019948">
    <property type="term" value="F:SUMO activating enzyme activity"/>
    <property type="evidence" value="ECO:0007669"/>
    <property type="project" value="TreeGrafter"/>
</dbReference>
<comment type="pathway">
    <text evidence="2">Protein modification; protein ubiquitination.</text>
</comment>
<dbReference type="InterPro" id="IPR032420">
    <property type="entry name" value="E1_4HB"/>
</dbReference>
<organism evidence="13 14">
    <name type="scientific">Glarea lozoyensis (strain ATCC 20868 / MF5171)</name>
    <dbReference type="NCBI Taxonomy" id="1116229"/>
    <lineage>
        <taxon>Eukaryota</taxon>
        <taxon>Fungi</taxon>
        <taxon>Dikarya</taxon>
        <taxon>Ascomycota</taxon>
        <taxon>Pezizomycotina</taxon>
        <taxon>Leotiomycetes</taxon>
        <taxon>Helotiales</taxon>
        <taxon>Helotiaceae</taxon>
        <taxon>Glarea</taxon>
    </lineage>
</organism>
<comment type="similarity">
    <text evidence="3 11">Belongs to the ubiquitin-activating E1 family.</text>
</comment>
<evidence type="ECO:0000256" key="5">
    <source>
        <dbReference type="ARBA" id="ARBA00022598"/>
    </source>
</evidence>
<dbReference type="InterPro" id="IPR000594">
    <property type="entry name" value="ThiF_NAD_FAD-bd"/>
</dbReference>
<dbReference type="Pfam" id="PF00899">
    <property type="entry name" value="ThiF"/>
    <property type="match status" value="1"/>
</dbReference>
<evidence type="ECO:0000256" key="9">
    <source>
        <dbReference type="ARBA" id="ARBA00073786"/>
    </source>
</evidence>
<dbReference type="GO" id="GO:0005737">
    <property type="term" value="C:cytoplasm"/>
    <property type="evidence" value="ECO:0007669"/>
    <property type="project" value="EnsemblFungi"/>
</dbReference>
<evidence type="ECO:0000256" key="2">
    <source>
        <dbReference type="ARBA" id="ARBA00004906"/>
    </source>
</evidence>
<dbReference type="InterPro" id="IPR035985">
    <property type="entry name" value="Ubiquitin-activating_enz"/>
</dbReference>
<evidence type="ECO:0000256" key="1">
    <source>
        <dbReference type="ARBA" id="ARBA00000488"/>
    </source>
</evidence>
<dbReference type="CDD" id="cd01490">
    <property type="entry name" value="Ube1_repeat2"/>
    <property type="match status" value="1"/>
</dbReference>
<dbReference type="PANTHER" id="PTHR10953">
    <property type="entry name" value="UBIQUITIN-ACTIVATING ENZYME E1"/>
    <property type="match status" value="1"/>
</dbReference>
<dbReference type="SUPFAM" id="SSF69572">
    <property type="entry name" value="Activating enzymes of the ubiquitin-like proteins"/>
    <property type="match status" value="2"/>
</dbReference>
<dbReference type="Pfam" id="PF16191">
    <property type="entry name" value="E1_4HB"/>
    <property type="match status" value="1"/>
</dbReference>
<dbReference type="GeneID" id="19468562"/>
<evidence type="ECO:0000256" key="4">
    <source>
        <dbReference type="ARBA" id="ARBA00012990"/>
    </source>
</evidence>
<feature type="active site" description="Glycyl thioester intermediate" evidence="10">
    <location>
        <position position="606"/>
    </location>
</feature>
<dbReference type="PANTHER" id="PTHR10953:SF4">
    <property type="entry name" value="UBIQUITIN-ACTIVATING ENZYME E1 C-TERMINAL DOMAIN-CONTAINING PROTEIN"/>
    <property type="match status" value="1"/>
</dbReference>
<evidence type="ECO:0000256" key="8">
    <source>
        <dbReference type="ARBA" id="ARBA00022840"/>
    </source>
</evidence>
<dbReference type="FunFam" id="1.10.10.2660:FF:000001">
    <property type="entry name" value="Ubiquitin-activating enzyme E1 1"/>
    <property type="match status" value="1"/>
</dbReference>
<dbReference type="CDD" id="cd01491">
    <property type="entry name" value="Ube1_repeat1"/>
    <property type="match status" value="1"/>
</dbReference>
<evidence type="ECO:0000256" key="3">
    <source>
        <dbReference type="ARBA" id="ARBA00005673"/>
    </source>
</evidence>
<dbReference type="FunFam" id="3.10.290.60:FF:000002">
    <property type="entry name" value="Ubiquitin-like modifier-activating enzyme 1"/>
    <property type="match status" value="1"/>
</dbReference>
<dbReference type="UniPathway" id="UPA00143"/>
<dbReference type="InterPro" id="IPR042063">
    <property type="entry name" value="Ubi_acti_E1_SCCH"/>
</dbReference>
<evidence type="ECO:0000256" key="10">
    <source>
        <dbReference type="PROSITE-ProRule" id="PRU10132"/>
    </source>
</evidence>
<dbReference type="SMART" id="SM00985">
    <property type="entry name" value="UBA_e1_C"/>
    <property type="match status" value="1"/>
</dbReference>
<dbReference type="RefSeq" id="XP_008084302.1">
    <property type="nucleotide sequence ID" value="XM_008086111.1"/>
</dbReference>
<dbReference type="Pfam" id="PF16190">
    <property type="entry name" value="E1_FCCH"/>
    <property type="match status" value="1"/>
</dbReference>
<dbReference type="Pfam" id="PF10585">
    <property type="entry name" value="UBA_E1_SCCH"/>
    <property type="match status" value="1"/>
</dbReference>
<keyword evidence="5 11" id="KW-0436">Ligase</keyword>